<proteinExistence type="predicted"/>
<protein>
    <submittedName>
        <fullName evidence="2">Uncharacterized protein</fullName>
    </submittedName>
</protein>
<evidence type="ECO:0000313" key="2">
    <source>
        <dbReference type="EMBL" id="GIY34982.1"/>
    </source>
</evidence>
<sequence length="135" mass="15590">MFLSKTLKRKLNAFSIFYKTNHSRSYLIQETRSATIFLLLKSNNTYYLTTFQYQPEGKQTIESPAAQKKESMKHIRQFPSVHRTPEAKKPKKNVAKKEQKQASPGKYAQEWLVEVRVVDESGVGQHLSSGLPNWS</sequence>
<gene>
    <name evidence="2" type="ORF">CEXT_481731</name>
</gene>
<comment type="caution">
    <text evidence="2">The sequence shown here is derived from an EMBL/GenBank/DDBJ whole genome shotgun (WGS) entry which is preliminary data.</text>
</comment>
<name>A0AAV4SR93_CAEEX</name>
<dbReference type="EMBL" id="BPLR01009844">
    <property type="protein sequence ID" value="GIY34982.1"/>
    <property type="molecule type" value="Genomic_DNA"/>
</dbReference>
<organism evidence="2 3">
    <name type="scientific">Caerostris extrusa</name>
    <name type="common">Bark spider</name>
    <name type="synonym">Caerostris bankana</name>
    <dbReference type="NCBI Taxonomy" id="172846"/>
    <lineage>
        <taxon>Eukaryota</taxon>
        <taxon>Metazoa</taxon>
        <taxon>Ecdysozoa</taxon>
        <taxon>Arthropoda</taxon>
        <taxon>Chelicerata</taxon>
        <taxon>Arachnida</taxon>
        <taxon>Araneae</taxon>
        <taxon>Araneomorphae</taxon>
        <taxon>Entelegynae</taxon>
        <taxon>Araneoidea</taxon>
        <taxon>Araneidae</taxon>
        <taxon>Caerostris</taxon>
    </lineage>
</organism>
<reference evidence="2 3" key="1">
    <citation type="submission" date="2021-06" db="EMBL/GenBank/DDBJ databases">
        <title>Caerostris extrusa draft genome.</title>
        <authorList>
            <person name="Kono N."/>
            <person name="Arakawa K."/>
        </authorList>
    </citation>
    <scope>NUCLEOTIDE SEQUENCE [LARGE SCALE GENOMIC DNA]</scope>
</reference>
<dbReference type="Proteomes" id="UP001054945">
    <property type="component" value="Unassembled WGS sequence"/>
</dbReference>
<keyword evidence="3" id="KW-1185">Reference proteome</keyword>
<dbReference type="AlphaFoldDB" id="A0AAV4SR93"/>
<evidence type="ECO:0000256" key="1">
    <source>
        <dbReference type="SAM" id="MobiDB-lite"/>
    </source>
</evidence>
<evidence type="ECO:0000313" key="3">
    <source>
        <dbReference type="Proteomes" id="UP001054945"/>
    </source>
</evidence>
<accession>A0AAV4SR93</accession>
<feature type="region of interest" description="Disordered" evidence="1">
    <location>
        <begin position="64"/>
        <end position="105"/>
    </location>
</feature>